<evidence type="ECO:0000256" key="3">
    <source>
        <dbReference type="ARBA" id="ARBA00022722"/>
    </source>
</evidence>
<comment type="cofactor">
    <cofactor evidence="1">
        <name>Mg(2+)</name>
        <dbReference type="ChEBI" id="CHEBI:18420"/>
    </cofactor>
</comment>
<evidence type="ECO:0000256" key="6">
    <source>
        <dbReference type="ARBA" id="ARBA00022801"/>
    </source>
</evidence>
<dbReference type="SUPFAM" id="SSF143430">
    <property type="entry name" value="TTP0101/SSO1404-like"/>
    <property type="match status" value="1"/>
</dbReference>
<keyword evidence="7" id="KW-0460">Magnesium</keyword>
<evidence type="ECO:0000256" key="1">
    <source>
        <dbReference type="ARBA" id="ARBA00001946"/>
    </source>
</evidence>
<evidence type="ECO:0000256" key="2">
    <source>
        <dbReference type="ARBA" id="ARBA00009959"/>
    </source>
</evidence>
<dbReference type="AlphaFoldDB" id="A0A4R6UGI8"/>
<proteinExistence type="inferred from homology"/>
<evidence type="ECO:0000256" key="5">
    <source>
        <dbReference type="ARBA" id="ARBA00022759"/>
    </source>
</evidence>
<dbReference type="InterPro" id="IPR021127">
    <property type="entry name" value="CRISPR_associated_Cas2"/>
</dbReference>
<name>A0A4R6UGI8_9BURK</name>
<dbReference type="GO" id="GO:0016787">
    <property type="term" value="F:hydrolase activity"/>
    <property type="evidence" value="ECO:0007669"/>
    <property type="project" value="UniProtKB-KW"/>
</dbReference>
<evidence type="ECO:0000256" key="8">
    <source>
        <dbReference type="ARBA" id="ARBA00023118"/>
    </source>
</evidence>
<keyword evidence="5" id="KW-0255">Endonuclease</keyword>
<keyword evidence="6" id="KW-0378">Hydrolase</keyword>
<dbReference type="Gene3D" id="3.30.70.240">
    <property type="match status" value="1"/>
</dbReference>
<dbReference type="Proteomes" id="UP000295510">
    <property type="component" value="Unassembled WGS sequence"/>
</dbReference>
<dbReference type="Pfam" id="PF09827">
    <property type="entry name" value="CRISPR_Cas2"/>
    <property type="match status" value="1"/>
</dbReference>
<comment type="caution">
    <text evidence="9">The sequence shown here is derived from an EMBL/GenBank/DDBJ whole genome shotgun (WGS) entry which is preliminary data.</text>
</comment>
<evidence type="ECO:0000313" key="10">
    <source>
        <dbReference type="Proteomes" id="UP000295510"/>
    </source>
</evidence>
<dbReference type="RefSeq" id="WP_211338592.1">
    <property type="nucleotide sequence ID" value="NZ_SNYL01000003.1"/>
</dbReference>
<dbReference type="CDD" id="cd09725">
    <property type="entry name" value="Cas2_I_II_III"/>
    <property type="match status" value="1"/>
</dbReference>
<reference evidence="9 10" key="1">
    <citation type="submission" date="2019-03" db="EMBL/GenBank/DDBJ databases">
        <title>Genomic Encyclopedia of Type Strains, Phase IV (KMG-IV): sequencing the most valuable type-strain genomes for metagenomic binning, comparative biology and taxonomic classification.</title>
        <authorList>
            <person name="Goeker M."/>
        </authorList>
    </citation>
    <scope>NUCLEOTIDE SEQUENCE [LARGE SCALE GENOMIC DNA]</scope>
    <source>
        <strain evidence="9 10">DSM 19605</strain>
    </source>
</reference>
<sequence>MAETGRRAWVAAYDVAEPRRLARVHRMMCRHAVPIEYSVFWLTGTPTARLRCLQEVLTALDNSRDDLRLYAIAARGFRVRLGVPVLPQGIEWSGVPAGWGWDADHDIPLDKSIVGFRGSD</sequence>
<organism evidence="9 10">
    <name type="scientific">Tepidicella xavieri</name>
    <dbReference type="NCBI Taxonomy" id="360241"/>
    <lineage>
        <taxon>Bacteria</taxon>
        <taxon>Pseudomonadati</taxon>
        <taxon>Pseudomonadota</taxon>
        <taxon>Betaproteobacteria</taxon>
        <taxon>Burkholderiales</taxon>
        <taxon>Tepidicella</taxon>
    </lineage>
</organism>
<evidence type="ECO:0000256" key="7">
    <source>
        <dbReference type="ARBA" id="ARBA00022842"/>
    </source>
</evidence>
<keyword evidence="10" id="KW-1185">Reference proteome</keyword>
<dbReference type="GO" id="GO:0004521">
    <property type="term" value="F:RNA endonuclease activity"/>
    <property type="evidence" value="ECO:0007669"/>
    <property type="project" value="InterPro"/>
</dbReference>
<dbReference type="InterPro" id="IPR019199">
    <property type="entry name" value="Virulence_VapD/CRISPR_Cas2"/>
</dbReference>
<keyword evidence="8" id="KW-0051">Antiviral defense</keyword>
<dbReference type="GO" id="GO:0043571">
    <property type="term" value="P:maintenance of CRISPR repeat elements"/>
    <property type="evidence" value="ECO:0007669"/>
    <property type="project" value="InterPro"/>
</dbReference>
<dbReference type="GO" id="GO:0051607">
    <property type="term" value="P:defense response to virus"/>
    <property type="evidence" value="ECO:0007669"/>
    <property type="project" value="UniProtKB-KW"/>
</dbReference>
<keyword evidence="4" id="KW-0479">Metal-binding</keyword>
<keyword evidence="3" id="KW-0540">Nuclease</keyword>
<comment type="similarity">
    <text evidence="2">Belongs to the CRISPR-associated endoribonuclease Cas2 protein family.</text>
</comment>
<accession>A0A4R6UGI8</accession>
<dbReference type="GO" id="GO:0046872">
    <property type="term" value="F:metal ion binding"/>
    <property type="evidence" value="ECO:0007669"/>
    <property type="project" value="UniProtKB-KW"/>
</dbReference>
<gene>
    <name evidence="9" type="ORF">DFR43_103123</name>
</gene>
<evidence type="ECO:0000313" key="9">
    <source>
        <dbReference type="EMBL" id="TDQ44379.1"/>
    </source>
</evidence>
<dbReference type="EMBL" id="SNYL01000003">
    <property type="protein sequence ID" value="TDQ44379.1"/>
    <property type="molecule type" value="Genomic_DNA"/>
</dbReference>
<protein>
    <submittedName>
        <fullName evidence="9">CRISPR-associated Cas2 family protein</fullName>
    </submittedName>
</protein>
<evidence type="ECO:0000256" key="4">
    <source>
        <dbReference type="ARBA" id="ARBA00022723"/>
    </source>
</evidence>